<evidence type="ECO:0000313" key="1">
    <source>
        <dbReference type="EMBL" id="CAB5079661.1"/>
    </source>
</evidence>
<protein>
    <submittedName>
        <fullName evidence="1">Uncharacterized protein</fullName>
    </submittedName>
</protein>
<gene>
    <name evidence="1" type="ORF">UFOVP146_67</name>
</gene>
<accession>A0A6J7VL32</accession>
<organism evidence="1">
    <name type="scientific">uncultured Caudovirales phage</name>
    <dbReference type="NCBI Taxonomy" id="2100421"/>
    <lineage>
        <taxon>Viruses</taxon>
        <taxon>Duplodnaviria</taxon>
        <taxon>Heunggongvirae</taxon>
        <taxon>Uroviricota</taxon>
        <taxon>Caudoviricetes</taxon>
        <taxon>Peduoviridae</taxon>
        <taxon>Maltschvirus</taxon>
        <taxon>Maltschvirus maltsch</taxon>
    </lineage>
</organism>
<name>A0A6J7VL32_9CAUD</name>
<proteinExistence type="predicted"/>
<dbReference type="EMBL" id="LR798192">
    <property type="protein sequence ID" value="CAB5079661.1"/>
    <property type="molecule type" value="Genomic_DNA"/>
</dbReference>
<sequence length="79" mass="9042">MSNEENKVIRDFPMEKAMMSDMVALSVIEAMVSSDLGKQLEKPMEQMTAIGFAFAKEFLKQREEWLKPKETEASPIITE</sequence>
<reference evidence="1" key="1">
    <citation type="submission" date="2020-05" db="EMBL/GenBank/DDBJ databases">
        <authorList>
            <person name="Chiriac C."/>
            <person name="Salcher M."/>
            <person name="Ghai R."/>
            <person name="Kavagutti S V."/>
        </authorList>
    </citation>
    <scope>NUCLEOTIDE SEQUENCE</scope>
</reference>